<dbReference type="GO" id="GO:0031124">
    <property type="term" value="P:mRNA 3'-end processing"/>
    <property type="evidence" value="ECO:0007669"/>
    <property type="project" value="InterPro"/>
</dbReference>
<protein>
    <submittedName>
        <fullName evidence="6">Suf domain-containing protein</fullName>
    </submittedName>
</protein>
<sequence>MDRSIFSSRRSCPKSRERIVINQWDIEAWSVLIRDAQERKLEDGEKNIRRSCGPSFRCPVTIGNSTSTMRSSITITRKSNSCFSVASPKCCHIELWKLYLQYIRDTKSKQPAFKEKMGKAYDFALEKMGLDFSSYSIWVDYIQFLKNAPVQGSYAESQKITAVRKIYQRPSSLRWCGATTAASRPALNAALAKKFIEDRQRDYMNASESLRSSRLLPRASTGTGLRLRLRIILDEARQVELVEKKDNPLRTDDLSLISKRVMFAYEQCLLCLGHHPDIWYEAASFLEQASRTLIEKGFADEAASMYDRATQVLKENTFAGRGNFEKVHSIYRKLVNVVDSIDPTLPYIQYMKFARRKEGIKSARSVFKLARADPHCTYHIFAAAALMEYFCSKDPALGQRIFDLGMKRFGQVPEYVLCYTEYMSHLNEDNNTGCCLSGRSPPALCQRRRAGSSGVACRLSRELKCSAGKETALLIDRYKFMELFPCSEQELRSLGYTDLAKLSLAGLSNPALSGLATAAGIDGSFWLQQSRDVQAKRPGGGAAAAAYAKPDFSQMLPFRPRAHPRTDSHPVPGGEFPLPPAASHLVRILPPPTCFRGPFVNVDQLMEQMAQLPVPEDYVRRQYSAEDRQIDQGTAFSIEVATSGLPSGLKRRNLFPPDAHLSFMLRRRRPTADPADPT</sequence>
<dbReference type="AlphaFoldDB" id="A0A1I8G4L2"/>
<dbReference type="PANTHER" id="PTHR19980:SF0">
    <property type="entry name" value="CLEAVAGE STIMULATION FACTOR SUBUNIT 3"/>
    <property type="match status" value="1"/>
</dbReference>
<accession>A0A1I8G4L2</accession>
<evidence type="ECO:0000256" key="3">
    <source>
        <dbReference type="ARBA" id="ARBA00023242"/>
    </source>
</evidence>
<evidence type="ECO:0000313" key="6">
    <source>
        <dbReference type="WBParaSite" id="maker-uti_cns_0000866-snap-gene-0.2-mRNA-1"/>
    </source>
</evidence>
<feature type="domain" description="Suppressor of forked" evidence="4">
    <location>
        <begin position="15"/>
        <end position="432"/>
    </location>
</feature>
<keyword evidence="2" id="KW-0677">Repeat</keyword>
<dbReference type="GO" id="GO:0005634">
    <property type="term" value="C:nucleus"/>
    <property type="evidence" value="ECO:0007669"/>
    <property type="project" value="UniProtKB-SubCell"/>
</dbReference>
<evidence type="ECO:0000313" key="5">
    <source>
        <dbReference type="Proteomes" id="UP000095280"/>
    </source>
</evidence>
<dbReference type="InterPro" id="IPR045243">
    <property type="entry name" value="Rna14-like"/>
</dbReference>
<dbReference type="SMART" id="SM00386">
    <property type="entry name" value="HAT"/>
    <property type="match status" value="5"/>
</dbReference>
<dbReference type="Gene3D" id="1.25.40.1040">
    <property type="match status" value="2"/>
</dbReference>
<dbReference type="Proteomes" id="UP000095280">
    <property type="component" value="Unplaced"/>
</dbReference>
<dbReference type="Pfam" id="PF05843">
    <property type="entry name" value="Suf"/>
    <property type="match status" value="1"/>
</dbReference>
<evidence type="ECO:0000256" key="1">
    <source>
        <dbReference type="ARBA" id="ARBA00004123"/>
    </source>
</evidence>
<dbReference type="InterPro" id="IPR003107">
    <property type="entry name" value="HAT"/>
</dbReference>
<reference evidence="6" key="1">
    <citation type="submission" date="2016-11" db="UniProtKB">
        <authorList>
            <consortium name="WormBaseParasite"/>
        </authorList>
    </citation>
    <scope>IDENTIFICATION</scope>
</reference>
<dbReference type="WBParaSite" id="maker-uti_cns_0000866-snap-gene-0.2-mRNA-1">
    <property type="protein sequence ID" value="maker-uti_cns_0000866-snap-gene-0.2-mRNA-1"/>
    <property type="gene ID" value="maker-uti_cns_0000866-snap-gene-0.2"/>
</dbReference>
<organism evidence="5 6">
    <name type="scientific">Macrostomum lignano</name>
    <dbReference type="NCBI Taxonomy" id="282301"/>
    <lineage>
        <taxon>Eukaryota</taxon>
        <taxon>Metazoa</taxon>
        <taxon>Spiralia</taxon>
        <taxon>Lophotrochozoa</taxon>
        <taxon>Platyhelminthes</taxon>
        <taxon>Rhabditophora</taxon>
        <taxon>Macrostomorpha</taxon>
        <taxon>Macrostomida</taxon>
        <taxon>Macrostomidae</taxon>
        <taxon>Macrostomum</taxon>
    </lineage>
</organism>
<evidence type="ECO:0000256" key="2">
    <source>
        <dbReference type="ARBA" id="ARBA00022737"/>
    </source>
</evidence>
<dbReference type="GO" id="GO:0003729">
    <property type="term" value="F:mRNA binding"/>
    <property type="evidence" value="ECO:0007669"/>
    <property type="project" value="TreeGrafter"/>
</dbReference>
<keyword evidence="3" id="KW-0539">Nucleus</keyword>
<keyword evidence="5" id="KW-1185">Reference proteome</keyword>
<dbReference type="InterPro" id="IPR011990">
    <property type="entry name" value="TPR-like_helical_dom_sf"/>
</dbReference>
<dbReference type="InterPro" id="IPR008847">
    <property type="entry name" value="Suf"/>
</dbReference>
<comment type="subcellular location">
    <subcellularLocation>
        <location evidence="1">Nucleus</location>
    </subcellularLocation>
</comment>
<proteinExistence type="predicted"/>
<dbReference type="PANTHER" id="PTHR19980">
    <property type="entry name" value="RNA CLEAVAGE STIMULATION FACTOR"/>
    <property type="match status" value="1"/>
</dbReference>
<evidence type="ECO:0000259" key="4">
    <source>
        <dbReference type="Pfam" id="PF05843"/>
    </source>
</evidence>
<name>A0A1I8G4L2_9PLAT</name>
<dbReference type="SUPFAM" id="SSF48452">
    <property type="entry name" value="TPR-like"/>
    <property type="match status" value="1"/>
</dbReference>